<evidence type="ECO:0000313" key="4">
    <source>
        <dbReference type="EMBL" id="KGN85985.1"/>
    </source>
</evidence>
<feature type="domain" description="Chorismate mutase" evidence="3">
    <location>
        <begin position="265"/>
        <end position="356"/>
    </location>
</feature>
<dbReference type="Gene3D" id="1.20.59.10">
    <property type="entry name" value="Chorismate mutase"/>
    <property type="match status" value="1"/>
</dbReference>
<dbReference type="SMART" id="SM00830">
    <property type="entry name" value="CM_2"/>
    <property type="match status" value="1"/>
</dbReference>
<dbReference type="RefSeq" id="WP_039420806.1">
    <property type="nucleotide sequence ID" value="NZ_JRAI01000044.1"/>
</dbReference>
<dbReference type="InterPro" id="IPR036979">
    <property type="entry name" value="CM_dom_sf"/>
</dbReference>
<gene>
    <name evidence="4" type="ORF">HR08_04775</name>
</gene>
<dbReference type="InterPro" id="IPR036263">
    <property type="entry name" value="Chorismate_II_sf"/>
</dbReference>
<dbReference type="Pfam" id="PF00793">
    <property type="entry name" value="DAHP_synth_1"/>
    <property type="match status" value="1"/>
</dbReference>
<dbReference type="eggNOG" id="COG2876">
    <property type="taxonomic scope" value="Bacteria"/>
</dbReference>
<dbReference type="InterPro" id="IPR013785">
    <property type="entry name" value="Aldolase_TIM"/>
</dbReference>
<dbReference type="InterPro" id="IPR052899">
    <property type="entry name" value="Class-I_DAHP_synthase"/>
</dbReference>
<proteinExistence type="predicted"/>
<dbReference type="InterPro" id="IPR002701">
    <property type="entry name" value="CM_II_prokaryot"/>
</dbReference>
<dbReference type="SUPFAM" id="SSF48600">
    <property type="entry name" value="Chorismate mutase II"/>
    <property type="match status" value="1"/>
</dbReference>
<dbReference type="OrthoDB" id="9780456at2"/>
<accession>A0A0A2F7E9</accession>
<dbReference type="EC" id="5.4.99.5" evidence="1"/>
<dbReference type="GO" id="GO:0046417">
    <property type="term" value="P:chorismate metabolic process"/>
    <property type="evidence" value="ECO:0007669"/>
    <property type="project" value="InterPro"/>
</dbReference>
<dbReference type="EMBL" id="JRAI01000044">
    <property type="protein sequence ID" value="KGN85985.1"/>
    <property type="molecule type" value="Genomic_DNA"/>
</dbReference>
<dbReference type="Pfam" id="PF01817">
    <property type="entry name" value="CM_2"/>
    <property type="match status" value="1"/>
</dbReference>
<reference evidence="4 5" key="1">
    <citation type="submission" date="2014-08" db="EMBL/GenBank/DDBJ databases">
        <title>Porphyromonas gulae strain:COT-052_OH1451 Genome sequencing.</title>
        <authorList>
            <person name="Wallis C."/>
            <person name="Deusch O."/>
            <person name="O'Flynn C."/>
            <person name="Davis I."/>
            <person name="Jospin G."/>
            <person name="Darling A.E."/>
            <person name="Coil D.A."/>
            <person name="Alexiev A."/>
            <person name="Horsfall A."/>
            <person name="Kirkwood N."/>
            <person name="Harris S."/>
            <person name="Eisen J.A."/>
        </authorList>
    </citation>
    <scope>NUCLEOTIDE SEQUENCE [LARGE SCALE GENOMIC DNA]</scope>
    <source>
        <strain evidence="5">COT-052 OH1451</strain>
    </source>
</reference>
<dbReference type="Gene3D" id="3.20.20.70">
    <property type="entry name" value="Aldolase class I"/>
    <property type="match status" value="1"/>
</dbReference>
<dbReference type="GO" id="GO:0016740">
    <property type="term" value="F:transferase activity"/>
    <property type="evidence" value="ECO:0007669"/>
    <property type="project" value="UniProtKB-KW"/>
</dbReference>
<dbReference type="AlphaFoldDB" id="A0A0A2F7E9"/>
<evidence type="ECO:0000256" key="1">
    <source>
        <dbReference type="ARBA" id="ARBA00012404"/>
    </source>
</evidence>
<dbReference type="PANTHER" id="PTHR43018:SF1">
    <property type="entry name" value="PROTEIN AROA(G)"/>
    <property type="match status" value="1"/>
</dbReference>
<sequence>MKYRDFAPLLLPLEPNTTVIAGPCSAESEEQIMTTARALRNEAGIRIFRAGLWKPRTLPGCFEGVGEVGLPWLVRVQDELGMLVATEVATREHVEQAMQAGIRILWLGARTTSNPFAVQEIADTIGKDESVIVLVKNPISPDLDLWTGALERLRQSGVQRIGAIHRGFSTYATKAFRNPPHWQIPFDLKRRFPSLTILCDPSHITGQRERIESVSQQAMEMNFDGLIIESHCSPDKALSDAGQQITPAVLAQILRHLRIPCRQSEKQDEELISWRMQIDQIDENIVELLARRMQVAYEIGMFKKEHNLAVVQNLRYEQLQRNCARTAALLGLDEAFVSELFSRIHEESVRLQTLAPQKPHTDDCTS</sequence>
<dbReference type="PROSITE" id="PS51168">
    <property type="entry name" value="CHORISMATE_MUT_2"/>
    <property type="match status" value="1"/>
</dbReference>
<dbReference type="STRING" id="111105.HR09_04345"/>
<dbReference type="PANTHER" id="PTHR43018">
    <property type="entry name" value="PHOSPHO-2-DEHYDRO-3-DEOXYHEPTONATE ALDOLASE"/>
    <property type="match status" value="1"/>
</dbReference>
<dbReference type="InterPro" id="IPR006218">
    <property type="entry name" value="DAHP1/KDSA"/>
</dbReference>
<evidence type="ECO:0000259" key="3">
    <source>
        <dbReference type="PROSITE" id="PS51168"/>
    </source>
</evidence>
<name>A0A0A2F7E9_9PORP</name>
<dbReference type="SUPFAM" id="SSF51569">
    <property type="entry name" value="Aldolase"/>
    <property type="match status" value="1"/>
</dbReference>
<organism evidence="4 5">
    <name type="scientific">Porphyromonas gulae</name>
    <dbReference type="NCBI Taxonomy" id="111105"/>
    <lineage>
        <taxon>Bacteria</taxon>
        <taxon>Pseudomonadati</taxon>
        <taxon>Bacteroidota</taxon>
        <taxon>Bacteroidia</taxon>
        <taxon>Bacteroidales</taxon>
        <taxon>Porphyromonadaceae</taxon>
        <taxon>Porphyromonas</taxon>
    </lineage>
</organism>
<keyword evidence="2" id="KW-0808">Transferase</keyword>
<dbReference type="GO" id="GO:0004106">
    <property type="term" value="F:chorismate mutase activity"/>
    <property type="evidence" value="ECO:0007669"/>
    <property type="project" value="UniProtKB-EC"/>
</dbReference>
<evidence type="ECO:0000256" key="2">
    <source>
        <dbReference type="ARBA" id="ARBA00022679"/>
    </source>
</evidence>
<protein>
    <recommendedName>
        <fullName evidence="1">chorismate mutase</fullName>
        <ecNumber evidence="1">5.4.99.5</ecNumber>
    </recommendedName>
</protein>
<dbReference type="eggNOG" id="COG1605">
    <property type="taxonomic scope" value="Bacteria"/>
</dbReference>
<comment type="caution">
    <text evidence="4">The sequence shown here is derived from an EMBL/GenBank/DDBJ whole genome shotgun (WGS) entry which is preliminary data.</text>
</comment>
<evidence type="ECO:0000313" key="5">
    <source>
        <dbReference type="Proteomes" id="UP000030130"/>
    </source>
</evidence>
<dbReference type="Proteomes" id="UP000030130">
    <property type="component" value="Unassembled WGS sequence"/>
</dbReference>